<dbReference type="RefSeq" id="WP_072711392.1">
    <property type="nucleotide sequence ID" value="NZ_CP016796.1"/>
</dbReference>
<keyword evidence="2" id="KW-0812">Transmembrane</keyword>
<proteinExistence type="predicted"/>
<organism evidence="3 4">
    <name type="scientific">Francisella uliginis</name>
    <dbReference type="NCBI Taxonomy" id="573570"/>
    <lineage>
        <taxon>Bacteria</taxon>
        <taxon>Pseudomonadati</taxon>
        <taxon>Pseudomonadota</taxon>
        <taxon>Gammaproteobacteria</taxon>
        <taxon>Thiotrichales</taxon>
        <taxon>Francisellaceae</taxon>
        <taxon>Francisella</taxon>
    </lineage>
</organism>
<feature type="region of interest" description="Disordered" evidence="1">
    <location>
        <begin position="133"/>
        <end position="202"/>
    </location>
</feature>
<evidence type="ECO:0000256" key="2">
    <source>
        <dbReference type="SAM" id="Phobius"/>
    </source>
</evidence>
<dbReference type="AlphaFoldDB" id="A0A1L4BQT7"/>
<sequence>MANLNYQKLLQSFRKQIEHNPFVVRAILVHIGIVLVLYILSYISILKFDSTSASLKAEVANTPKQMQVIQATSISSSELNKQISNYENHQQELHQARQDVKEARQKALKRHEQLMKQKAEAERRARIEAKKKAALEVKRKEQEKQRKLEQQKQAKLEAARKAKEEAKKKAEQEAKRKEEEKQRKLEQEKQAKLEAQRKARKERLAKARAEAIAAAKRQAEQNQAQRAISSYIAEYQTRVGDNWIKDPCRGIYNLPRAIIRNGKFIKLTGTSGSYRCDQSLINAIKNTTPPQIFNSAARKTIQTENVSFIFKQT</sequence>
<dbReference type="NCBIfam" id="TIGR02794">
    <property type="entry name" value="tolA_full"/>
    <property type="match status" value="1"/>
</dbReference>
<dbReference type="Gene3D" id="3.30.1150.10">
    <property type="match status" value="1"/>
</dbReference>
<dbReference type="STRING" id="573570.F7310_01985"/>
<evidence type="ECO:0000313" key="3">
    <source>
        <dbReference type="EMBL" id="API86198.1"/>
    </source>
</evidence>
<gene>
    <name evidence="3" type="ORF">F7310_01985</name>
</gene>
<dbReference type="KEGG" id="frx:F7310_01985"/>
<dbReference type="OrthoDB" id="5625889at2"/>
<dbReference type="GO" id="GO:0016020">
    <property type="term" value="C:membrane"/>
    <property type="evidence" value="ECO:0007669"/>
    <property type="project" value="InterPro"/>
</dbReference>
<dbReference type="GO" id="GO:0043213">
    <property type="term" value="P:bacteriocin transport"/>
    <property type="evidence" value="ECO:0007669"/>
    <property type="project" value="InterPro"/>
</dbReference>
<reference evidence="3 4" key="1">
    <citation type="journal article" date="2016" name="Appl. Environ. Microbiol.">
        <title>Whole genome relationships among Francisella bacteria of diverse origin define new species and provide specific regions for detection.</title>
        <authorList>
            <person name="Challacombe J.F."/>
            <person name="Petersen J.M."/>
            <person name="Gallegos-Graves V."/>
            <person name="Hodge D."/>
            <person name="Pillai S."/>
            <person name="Kuske C.R."/>
        </authorList>
    </citation>
    <scope>NUCLEOTIDE SEQUENCE [LARGE SCALE GENOMIC DNA]</scope>
    <source>
        <strain evidence="4">TX07-7310</strain>
    </source>
</reference>
<dbReference type="Proteomes" id="UP000184222">
    <property type="component" value="Chromosome"/>
</dbReference>
<evidence type="ECO:0000313" key="4">
    <source>
        <dbReference type="Proteomes" id="UP000184222"/>
    </source>
</evidence>
<accession>A0A1L4BQT7</accession>
<keyword evidence="2" id="KW-0472">Membrane</keyword>
<dbReference type="GO" id="GO:0019534">
    <property type="term" value="F:toxin transmembrane transporter activity"/>
    <property type="evidence" value="ECO:0007669"/>
    <property type="project" value="InterPro"/>
</dbReference>
<dbReference type="EMBL" id="CP016796">
    <property type="protein sequence ID" value="API86198.1"/>
    <property type="molecule type" value="Genomic_DNA"/>
</dbReference>
<name>A0A1L4BQT7_9GAMM</name>
<keyword evidence="4" id="KW-1185">Reference proteome</keyword>
<dbReference type="InterPro" id="IPR014161">
    <property type="entry name" value="Tol-Pal_TolA"/>
</dbReference>
<feature type="transmembrane region" description="Helical" evidence="2">
    <location>
        <begin position="22"/>
        <end position="45"/>
    </location>
</feature>
<evidence type="ECO:0000256" key="1">
    <source>
        <dbReference type="SAM" id="MobiDB-lite"/>
    </source>
</evidence>
<protein>
    <submittedName>
        <fullName evidence="3">Protein TolA</fullName>
    </submittedName>
</protein>
<keyword evidence="2" id="KW-1133">Transmembrane helix</keyword>